<dbReference type="OrthoDB" id="3689518at2759"/>
<organism evidence="2 3">
    <name type="scientific">Cochliobolus heterostrophus (strain C4 / ATCC 48331 / race T)</name>
    <name type="common">Southern corn leaf blight fungus</name>
    <name type="synonym">Bipolaris maydis</name>
    <dbReference type="NCBI Taxonomy" id="665024"/>
    <lineage>
        <taxon>Eukaryota</taxon>
        <taxon>Fungi</taxon>
        <taxon>Dikarya</taxon>
        <taxon>Ascomycota</taxon>
        <taxon>Pezizomycotina</taxon>
        <taxon>Dothideomycetes</taxon>
        <taxon>Pleosporomycetidae</taxon>
        <taxon>Pleosporales</taxon>
        <taxon>Pleosporineae</taxon>
        <taxon>Pleosporaceae</taxon>
        <taxon>Bipolaris</taxon>
    </lineage>
</organism>
<reference evidence="2 3" key="1">
    <citation type="journal article" date="2012" name="PLoS Pathog.">
        <title>Diverse lifestyles and strategies of plant pathogenesis encoded in the genomes of eighteen Dothideomycetes fungi.</title>
        <authorList>
            <person name="Ohm R.A."/>
            <person name="Feau N."/>
            <person name="Henrissat B."/>
            <person name="Schoch C.L."/>
            <person name="Horwitz B.A."/>
            <person name="Barry K.W."/>
            <person name="Condon B.J."/>
            <person name="Copeland A.C."/>
            <person name="Dhillon B."/>
            <person name="Glaser F."/>
            <person name="Hesse C.N."/>
            <person name="Kosti I."/>
            <person name="LaButti K."/>
            <person name="Lindquist E.A."/>
            <person name="Lucas S."/>
            <person name="Salamov A.A."/>
            <person name="Bradshaw R.E."/>
            <person name="Ciuffetti L."/>
            <person name="Hamelin R.C."/>
            <person name="Kema G.H.J."/>
            <person name="Lawrence C."/>
            <person name="Scott J.A."/>
            <person name="Spatafora J.W."/>
            <person name="Turgeon B.G."/>
            <person name="de Wit P.J.G.M."/>
            <person name="Zhong S."/>
            <person name="Goodwin S.B."/>
            <person name="Grigoriev I.V."/>
        </authorList>
    </citation>
    <scope>NUCLEOTIDE SEQUENCE [LARGE SCALE GENOMIC DNA]</scope>
    <source>
        <strain evidence="3">C4 / ATCC 48331 / race T</strain>
    </source>
</reference>
<dbReference type="EMBL" id="KB733501">
    <property type="protein sequence ID" value="ENH98753.1"/>
    <property type="molecule type" value="Genomic_DNA"/>
</dbReference>
<evidence type="ECO:0000313" key="2">
    <source>
        <dbReference type="EMBL" id="ENH98753.1"/>
    </source>
</evidence>
<dbReference type="AlphaFoldDB" id="N4WEN7"/>
<reference evidence="3" key="2">
    <citation type="journal article" date="2013" name="PLoS Genet.">
        <title>Comparative genome structure, secondary metabolite, and effector coding capacity across Cochliobolus pathogens.</title>
        <authorList>
            <person name="Condon B.J."/>
            <person name="Leng Y."/>
            <person name="Wu D."/>
            <person name="Bushley K.E."/>
            <person name="Ohm R.A."/>
            <person name="Otillar R."/>
            <person name="Martin J."/>
            <person name="Schackwitz W."/>
            <person name="Grimwood J."/>
            <person name="MohdZainudin N."/>
            <person name="Xue C."/>
            <person name="Wang R."/>
            <person name="Manning V.A."/>
            <person name="Dhillon B."/>
            <person name="Tu Z.J."/>
            <person name="Steffenson B.J."/>
            <person name="Salamov A."/>
            <person name="Sun H."/>
            <person name="Lowry S."/>
            <person name="LaButti K."/>
            <person name="Han J."/>
            <person name="Copeland A."/>
            <person name="Lindquist E."/>
            <person name="Barry K."/>
            <person name="Schmutz J."/>
            <person name="Baker S.E."/>
            <person name="Ciuffetti L.M."/>
            <person name="Grigoriev I.V."/>
            <person name="Zhong S."/>
            <person name="Turgeon B.G."/>
        </authorList>
    </citation>
    <scope>NUCLEOTIDE SEQUENCE [LARGE SCALE GENOMIC DNA]</scope>
    <source>
        <strain evidence="3">C4 / ATCC 48331 / race T</strain>
    </source>
</reference>
<evidence type="ECO:0000256" key="1">
    <source>
        <dbReference type="SAM" id="MobiDB-lite"/>
    </source>
</evidence>
<evidence type="ECO:0000313" key="3">
    <source>
        <dbReference type="Proteomes" id="UP000012338"/>
    </source>
</evidence>
<protein>
    <submittedName>
        <fullName evidence="2">Uncharacterized protein</fullName>
    </submittedName>
</protein>
<name>N4WEN7_COCH4</name>
<gene>
    <name evidence="2" type="ORF">COCC4DRAFT_154992</name>
</gene>
<keyword evidence="3" id="KW-1185">Reference proteome</keyword>
<accession>N4WEN7</accession>
<sequence>MFDEVSLREDSHQVIVSTVGDLINARRVSASARSTQLLGQMSDATLQTIGQRQSHNASKQNPLQQEDSASSSSN</sequence>
<dbReference type="HOGENOM" id="CLU_2687645_0_0_1"/>
<dbReference type="Proteomes" id="UP000012338">
    <property type="component" value="Unassembled WGS sequence"/>
</dbReference>
<proteinExistence type="predicted"/>
<feature type="region of interest" description="Disordered" evidence="1">
    <location>
        <begin position="49"/>
        <end position="74"/>
    </location>
</feature>